<name>A0A8S1NIY0_PARPR</name>
<gene>
    <name evidence="2" type="ORF">PPRIM_AZ9-3.1.T0850093</name>
</gene>
<dbReference type="Proteomes" id="UP000688137">
    <property type="component" value="Unassembled WGS sequence"/>
</dbReference>
<sequence>MANQPFKLFSFQSQDPKIEGQDQNSKKDEESEEQQKNQTILMLWNTKPTPNYKLQFYNYYSDKVGVDFSLKTYNKFTSYHIPKLSHYLRFSSKLIPEQIEATKNLFYNSFMSDPYESSIIMKPYTGQYSTQPDYHFFKRS</sequence>
<feature type="compositionally biased region" description="Basic and acidic residues" evidence="1">
    <location>
        <begin position="16"/>
        <end position="35"/>
    </location>
</feature>
<dbReference type="EMBL" id="CAJJDM010000088">
    <property type="protein sequence ID" value="CAD8090091.1"/>
    <property type="molecule type" value="Genomic_DNA"/>
</dbReference>
<comment type="caution">
    <text evidence="2">The sequence shown here is derived from an EMBL/GenBank/DDBJ whole genome shotgun (WGS) entry which is preliminary data.</text>
</comment>
<dbReference type="OMA" id="QTILMLW"/>
<accession>A0A8S1NIY0</accession>
<protein>
    <submittedName>
        <fullName evidence="2">Uncharacterized protein</fullName>
    </submittedName>
</protein>
<evidence type="ECO:0000256" key="1">
    <source>
        <dbReference type="SAM" id="MobiDB-lite"/>
    </source>
</evidence>
<dbReference type="AlphaFoldDB" id="A0A8S1NIY0"/>
<keyword evidence="3" id="KW-1185">Reference proteome</keyword>
<reference evidence="2" key="1">
    <citation type="submission" date="2021-01" db="EMBL/GenBank/DDBJ databases">
        <authorList>
            <consortium name="Genoscope - CEA"/>
            <person name="William W."/>
        </authorList>
    </citation>
    <scope>NUCLEOTIDE SEQUENCE</scope>
</reference>
<proteinExistence type="predicted"/>
<organism evidence="2 3">
    <name type="scientific">Paramecium primaurelia</name>
    <dbReference type="NCBI Taxonomy" id="5886"/>
    <lineage>
        <taxon>Eukaryota</taxon>
        <taxon>Sar</taxon>
        <taxon>Alveolata</taxon>
        <taxon>Ciliophora</taxon>
        <taxon>Intramacronucleata</taxon>
        <taxon>Oligohymenophorea</taxon>
        <taxon>Peniculida</taxon>
        <taxon>Parameciidae</taxon>
        <taxon>Paramecium</taxon>
    </lineage>
</organism>
<evidence type="ECO:0000313" key="3">
    <source>
        <dbReference type="Proteomes" id="UP000688137"/>
    </source>
</evidence>
<evidence type="ECO:0000313" key="2">
    <source>
        <dbReference type="EMBL" id="CAD8090091.1"/>
    </source>
</evidence>
<feature type="region of interest" description="Disordered" evidence="1">
    <location>
        <begin position="1"/>
        <end position="37"/>
    </location>
</feature>